<feature type="transmembrane region" description="Helical" evidence="7">
    <location>
        <begin position="143"/>
        <end position="166"/>
    </location>
</feature>
<reference evidence="9 10" key="1">
    <citation type="submission" date="2019-05" db="EMBL/GenBank/DDBJ databases">
        <title>Erythrobacter marisflavi sp. nov., isolated from isolated from water of an estuary environment.</title>
        <authorList>
            <person name="Yoon J.-H."/>
        </authorList>
    </citation>
    <scope>NUCLEOTIDE SEQUENCE [LARGE SCALE GENOMIC DNA]</scope>
    <source>
        <strain evidence="9 10">KEM-5</strain>
    </source>
</reference>
<dbReference type="Pfam" id="PF04116">
    <property type="entry name" value="FA_hydroxylase"/>
    <property type="match status" value="1"/>
</dbReference>
<evidence type="ECO:0000256" key="5">
    <source>
        <dbReference type="ARBA" id="ARBA00023098"/>
    </source>
</evidence>
<organism evidence="9 10">
    <name type="scientific">Qipengyuania marisflavi</name>
    <dbReference type="NCBI Taxonomy" id="2486356"/>
    <lineage>
        <taxon>Bacteria</taxon>
        <taxon>Pseudomonadati</taxon>
        <taxon>Pseudomonadota</taxon>
        <taxon>Alphaproteobacteria</taxon>
        <taxon>Sphingomonadales</taxon>
        <taxon>Erythrobacteraceae</taxon>
        <taxon>Qipengyuania</taxon>
    </lineage>
</organism>
<proteinExistence type="predicted"/>
<keyword evidence="2 7" id="KW-0812">Transmembrane</keyword>
<comment type="caution">
    <text evidence="9">The sequence shown here is derived from an EMBL/GenBank/DDBJ whole genome shotgun (WGS) entry which is preliminary data.</text>
</comment>
<comment type="subcellular location">
    <subcellularLocation>
        <location evidence="1">Endomembrane system</location>
        <topology evidence="1">Multi-pass membrane protein</topology>
    </subcellularLocation>
</comment>
<feature type="domain" description="Fatty acid hydroxylase" evidence="8">
    <location>
        <begin position="94"/>
        <end position="226"/>
    </location>
</feature>
<keyword evidence="5" id="KW-0443">Lipid metabolism</keyword>
<keyword evidence="4" id="KW-0560">Oxidoreductase</keyword>
<evidence type="ECO:0000313" key="10">
    <source>
        <dbReference type="Proteomes" id="UP000309668"/>
    </source>
</evidence>
<protein>
    <submittedName>
        <fullName evidence="9">Sterol desaturase family protein</fullName>
    </submittedName>
</protein>
<evidence type="ECO:0000256" key="7">
    <source>
        <dbReference type="SAM" id="Phobius"/>
    </source>
</evidence>
<evidence type="ECO:0000256" key="4">
    <source>
        <dbReference type="ARBA" id="ARBA00023002"/>
    </source>
</evidence>
<evidence type="ECO:0000313" key="9">
    <source>
        <dbReference type="EMBL" id="TMM50154.1"/>
    </source>
</evidence>
<dbReference type="InterPro" id="IPR006694">
    <property type="entry name" value="Fatty_acid_hydroxylase"/>
</dbReference>
<evidence type="ECO:0000256" key="6">
    <source>
        <dbReference type="ARBA" id="ARBA00023136"/>
    </source>
</evidence>
<gene>
    <name evidence="9" type="ORF">FEV51_02905</name>
</gene>
<keyword evidence="3 7" id="KW-1133">Transmembrane helix</keyword>
<evidence type="ECO:0000256" key="2">
    <source>
        <dbReference type="ARBA" id="ARBA00022692"/>
    </source>
</evidence>
<dbReference type="GO" id="GO:0050479">
    <property type="term" value="F:glyceryl-ether monooxygenase activity"/>
    <property type="evidence" value="ECO:0007669"/>
    <property type="project" value="TreeGrafter"/>
</dbReference>
<feature type="transmembrane region" description="Helical" evidence="7">
    <location>
        <begin position="12"/>
        <end position="29"/>
    </location>
</feature>
<sequence length="273" mass="30456">MEMFADHAMGMLTTVGVMAVVFGLLALAMKRAAIVQAMHGMRGEFATNLGMAIINLILLAPLFTLSQGTLHGLLGAPASFVAFWDGMNELLVLVLAILVYDFVAYWRHRLEHHPLLWRIHATHHADTQLHWLSLLRKHPLAHFLAMALDLTLLLLLGFPAWAVGLASLIRSFWGYFIHADVPWTLGLAGRWLMSPAAHRLHHIRDEELMGSNYANTVTLWDRLFGTYVDPAPYLGCETGIAEGTRGLLGELARPWEKRYRRSAKAAAEHKAVA</sequence>
<dbReference type="PANTHER" id="PTHR21624:SF1">
    <property type="entry name" value="ALKYLGLYCEROL MONOOXYGENASE"/>
    <property type="match status" value="1"/>
</dbReference>
<dbReference type="GO" id="GO:0012505">
    <property type="term" value="C:endomembrane system"/>
    <property type="evidence" value="ECO:0007669"/>
    <property type="project" value="UniProtKB-SubCell"/>
</dbReference>
<dbReference type="InterPro" id="IPR051689">
    <property type="entry name" value="Sterol_desaturase/TMEM195"/>
</dbReference>
<keyword evidence="10" id="KW-1185">Reference proteome</keyword>
<dbReference type="GO" id="GO:0005506">
    <property type="term" value="F:iron ion binding"/>
    <property type="evidence" value="ECO:0007669"/>
    <property type="project" value="InterPro"/>
</dbReference>
<dbReference type="AlphaFoldDB" id="A0A5S3P9I2"/>
<dbReference type="PANTHER" id="PTHR21624">
    <property type="entry name" value="STEROL DESATURASE-RELATED PROTEIN"/>
    <property type="match status" value="1"/>
</dbReference>
<dbReference type="OrthoDB" id="9770329at2"/>
<evidence type="ECO:0000259" key="8">
    <source>
        <dbReference type="Pfam" id="PF04116"/>
    </source>
</evidence>
<dbReference type="GO" id="GO:0008610">
    <property type="term" value="P:lipid biosynthetic process"/>
    <property type="evidence" value="ECO:0007669"/>
    <property type="project" value="InterPro"/>
</dbReference>
<feature type="transmembrane region" description="Helical" evidence="7">
    <location>
        <begin position="90"/>
        <end position="108"/>
    </location>
</feature>
<feature type="transmembrane region" description="Helical" evidence="7">
    <location>
        <begin position="172"/>
        <end position="193"/>
    </location>
</feature>
<dbReference type="Proteomes" id="UP000309668">
    <property type="component" value="Unassembled WGS sequence"/>
</dbReference>
<dbReference type="GO" id="GO:0006643">
    <property type="term" value="P:membrane lipid metabolic process"/>
    <property type="evidence" value="ECO:0007669"/>
    <property type="project" value="TreeGrafter"/>
</dbReference>
<dbReference type="EMBL" id="VCAO01000001">
    <property type="protein sequence ID" value="TMM50154.1"/>
    <property type="molecule type" value="Genomic_DNA"/>
</dbReference>
<evidence type="ECO:0000256" key="1">
    <source>
        <dbReference type="ARBA" id="ARBA00004127"/>
    </source>
</evidence>
<evidence type="ECO:0000256" key="3">
    <source>
        <dbReference type="ARBA" id="ARBA00022989"/>
    </source>
</evidence>
<dbReference type="RefSeq" id="WP_138615713.1">
    <property type="nucleotide sequence ID" value="NZ_VCAO01000001.1"/>
</dbReference>
<dbReference type="GO" id="GO:0016020">
    <property type="term" value="C:membrane"/>
    <property type="evidence" value="ECO:0007669"/>
    <property type="project" value="GOC"/>
</dbReference>
<feature type="transmembrane region" description="Helical" evidence="7">
    <location>
        <begin position="49"/>
        <end position="70"/>
    </location>
</feature>
<keyword evidence="6 7" id="KW-0472">Membrane</keyword>
<accession>A0A5S3P9I2</accession>
<name>A0A5S3P9I2_9SPHN</name>